<evidence type="ECO:0000313" key="5">
    <source>
        <dbReference type="Proteomes" id="UP000014158"/>
    </source>
</evidence>
<evidence type="ECO:0000313" key="2">
    <source>
        <dbReference type="EMBL" id="EOH78141.1"/>
    </source>
</evidence>
<reference evidence="3 5" key="2">
    <citation type="submission" date="2013-03" db="EMBL/GenBank/DDBJ databases">
        <title>The Genome Sequence of Enterococcus raffinosus ATCC_49464 (PacBio/Illumina hybrid assembly).</title>
        <authorList>
            <consortium name="The Broad Institute Genomics Platform"/>
            <consortium name="The Broad Institute Genome Sequencing Center for Infectious Disease"/>
            <person name="Earl A."/>
            <person name="Russ C."/>
            <person name="Gilmore M."/>
            <person name="Surin D."/>
            <person name="Walker B."/>
            <person name="Young S."/>
            <person name="Zeng Q."/>
            <person name="Gargeya S."/>
            <person name="Fitzgerald M."/>
            <person name="Haas B."/>
            <person name="Abouelleil A."/>
            <person name="Allen A.W."/>
            <person name="Alvarado L."/>
            <person name="Arachchi H.M."/>
            <person name="Berlin A.M."/>
            <person name="Chapman S.B."/>
            <person name="Gainer-Dewar J."/>
            <person name="Goldberg J."/>
            <person name="Griggs A."/>
            <person name="Gujja S."/>
            <person name="Hansen M."/>
            <person name="Howarth C."/>
            <person name="Imamovic A."/>
            <person name="Ireland A."/>
            <person name="Larimer J."/>
            <person name="McCowan C."/>
            <person name="Murphy C."/>
            <person name="Pearson M."/>
            <person name="Poon T.W."/>
            <person name="Priest M."/>
            <person name="Roberts A."/>
            <person name="Saif S."/>
            <person name="Shea T."/>
            <person name="Sisk P."/>
            <person name="Sykes S."/>
            <person name="Wortman J."/>
            <person name="Nusbaum C."/>
            <person name="Birren B."/>
        </authorList>
    </citation>
    <scope>NUCLEOTIDE SEQUENCE [LARGE SCALE GENOMIC DNA]</scope>
    <source>
        <strain evidence="3 5">ATCC 49464</strain>
    </source>
</reference>
<dbReference type="eggNOG" id="COG3290">
    <property type="taxonomic scope" value="Bacteria"/>
</dbReference>
<feature type="transmembrane region" description="Helical" evidence="1">
    <location>
        <begin position="329"/>
        <end position="350"/>
    </location>
</feature>
<keyword evidence="1" id="KW-0472">Membrane</keyword>
<evidence type="ECO:0000256" key="1">
    <source>
        <dbReference type="SAM" id="Phobius"/>
    </source>
</evidence>
<dbReference type="AlphaFoldDB" id="R2RBX9"/>
<feature type="transmembrane region" description="Helical" evidence="1">
    <location>
        <begin position="244"/>
        <end position="263"/>
    </location>
</feature>
<dbReference type="EMBL" id="ASWF01000003">
    <property type="protein sequence ID" value="EOT75591.1"/>
    <property type="molecule type" value="Genomic_DNA"/>
</dbReference>
<keyword evidence="1" id="KW-1133">Transmembrane helix</keyword>
<proteinExistence type="predicted"/>
<name>R2RBX9_9ENTE</name>
<reference evidence="2 4" key="1">
    <citation type="submission" date="2013-02" db="EMBL/GenBank/DDBJ databases">
        <title>The Genome Sequence of Enterococcus raffinosus ATCC_49464.</title>
        <authorList>
            <consortium name="The Broad Institute Genome Sequencing Platform"/>
            <consortium name="The Broad Institute Genome Sequencing Center for Infectious Disease"/>
            <person name="Earl A.M."/>
            <person name="Gilmore M.S."/>
            <person name="Lebreton F."/>
            <person name="Walker B."/>
            <person name="Young S.K."/>
            <person name="Zeng Q."/>
            <person name="Gargeya S."/>
            <person name="Fitzgerald M."/>
            <person name="Haas B."/>
            <person name="Abouelleil A."/>
            <person name="Alvarado L."/>
            <person name="Arachchi H.M."/>
            <person name="Berlin A.M."/>
            <person name="Chapman S.B."/>
            <person name="Dewar J."/>
            <person name="Goldberg J."/>
            <person name="Griggs A."/>
            <person name="Gujja S."/>
            <person name="Hansen M."/>
            <person name="Howarth C."/>
            <person name="Imamovic A."/>
            <person name="Larimer J."/>
            <person name="McCowan C."/>
            <person name="Murphy C."/>
            <person name="Neiman D."/>
            <person name="Pearson M."/>
            <person name="Priest M."/>
            <person name="Roberts A."/>
            <person name="Saif S."/>
            <person name="Shea T."/>
            <person name="Sisk P."/>
            <person name="Sykes S."/>
            <person name="Wortman J."/>
            <person name="Nusbaum C."/>
            <person name="Birren B."/>
        </authorList>
    </citation>
    <scope>NUCLEOTIDE SEQUENCE [LARGE SCALE GENOMIC DNA]</scope>
    <source>
        <strain evidence="2 4">ATCC 49464</strain>
    </source>
</reference>
<evidence type="ECO:0000313" key="3">
    <source>
        <dbReference type="EMBL" id="EOT75591.1"/>
    </source>
</evidence>
<dbReference type="PATRIC" id="fig|1158602.3.peg.2471"/>
<dbReference type="Proteomes" id="UP000014158">
    <property type="component" value="Unassembled WGS sequence"/>
</dbReference>
<feature type="transmembrane region" description="Helical" evidence="1">
    <location>
        <begin position="272"/>
        <end position="293"/>
    </location>
</feature>
<feature type="transmembrane region" description="Helical" evidence="1">
    <location>
        <begin position="362"/>
        <end position="380"/>
    </location>
</feature>
<evidence type="ECO:0000313" key="4">
    <source>
        <dbReference type="Proteomes" id="UP000013877"/>
    </source>
</evidence>
<accession>R2RBX9</accession>
<keyword evidence="1" id="KW-0812">Transmembrane</keyword>
<feature type="transmembrane region" description="Helical" evidence="1">
    <location>
        <begin position="16"/>
        <end position="35"/>
    </location>
</feature>
<comment type="caution">
    <text evidence="2">The sequence shown here is derived from an EMBL/GenBank/DDBJ whole genome shotgun (WGS) entry which is preliminary data.</text>
</comment>
<protein>
    <submittedName>
        <fullName evidence="2">Uncharacterized protein</fullName>
    </submittedName>
</protein>
<dbReference type="HOGENOM" id="CLU_481237_0_0_9"/>
<gene>
    <name evidence="3" type="ORF">I590_02412</name>
    <name evidence="2" type="ORF">UAK_02470</name>
</gene>
<keyword evidence="5" id="KW-1185">Reference proteome</keyword>
<feature type="transmembrane region" description="Helical" evidence="1">
    <location>
        <begin position="181"/>
        <end position="200"/>
    </location>
</feature>
<feature type="transmembrane region" description="Helical" evidence="1">
    <location>
        <begin position="212"/>
        <end position="232"/>
    </location>
</feature>
<dbReference type="Proteomes" id="UP000013877">
    <property type="component" value="Unassembled WGS sequence"/>
</dbReference>
<feature type="transmembrane region" description="Helical" evidence="1">
    <location>
        <begin position="299"/>
        <end position="320"/>
    </location>
</feature>
<dbReference type="EMBL" id="AJAL01000012">
    <property type="protein sequence ID" value="EOH78141.1"/>
    <property type="molecule type" value="Genomic_DNA"/>
</dbReference>
<sequence>MKTNKNRSFRFQSKKGSILIILVILMLVYFFGITITEEVKKADIQKLNDRWTFMVKGHSDQYIFGKTEQRLKNIQPNSALIMQQQLDMPLKDPQLVIRTNHQWVSVYIGEKLIYSYAPTKQQKDPGLLQSAIHLPSNYRKEKLRIVTKTPYDYYAGIPAQVFIGEAAEVDRYFILHSLPQLLLWITCSTLIVLMLILLFLKRKGPKKETVLTLILIGFTFFIGLQSIILNVPASTLFEPKTLSILYNLTAILIPVFLTSYYLLRTKKYQHYYFYGVGSQLFLLIFGVLCIIAGRLSLPVAVQIFSGFNVFMTLYTAAIALAESADQNRFYVICSPGIIMAAFIHCFFYIQLFAGAANLTTDWPLILFGGLMILISGYHFCEAIRFIRRYRIKQQEDKQQFIRVHEKQNNLLVTFKLLAEKEAYMNKEALSLTYFLQQMRDYYQNEFRKQAKFFSCQLIVDQENQLLKDENLYLLIQLFEKFLNDSNFGTIDISMKQENQQLIIESSTSAFTRHSFDESVEATIPVSSHQELEQAVKRSNGDWHWQNKEKKQYFKITLGL</sequence>
<organism evidence="2 4">
    <name type="scientific">Enterococcus raffinosus ATCC 49464</name>
    <dbReference type="NCBI Taxonomy" id="1158602"/>
    <lineage>
        <taxon>Bacteria</taxon>
        <taxon>Bacillati</taxon>
        <taxon>Bacillota</taxon>
        <taxon>Bacilli</taxon>
        <taxon>Lactobacillales</taxon>
        <taxon>Enterococcaceae</taxon>
        <taxon>Enterococcus</taxon>
    </lineage>
</organism>